<feature type="domain" description="DUF4179" evidence="2">
    <location>
        <begin position="48"/>
        <end position="140"/>
    </location>
</feature>
<dbReference type="Gene3D" id="2.60.40.1630">
    <property type="entry name" value="bacillus anthracis domain"/>
    <property type="match status" value="1"/>
</dbReference>
<dbReference type="Gene3D" id="2.60.40.1640">
    <property type="entry name" value="Conserved domain protein"/>
    <property type="match status" value="1"/>
</dbReference>
<dbReference type="Proteomes" id="UP000183997">
    <property type="component" value="Unassembled WGS sequence"/>
</dbReference>
<keyword evidence="1" id="KW-0472">Membrane</keyword>
<dbReference type="Pfam" id="PF18705">
    <property type="entry name" value="DUF5643"/>
    <property type="match status" value="1"/>
</dbReference>
<keyword evidence="1" id="KW-0812">Transmembrane</keyword>
<sequence>MKDIYEYFNEINIDPSELAEVDELEKERVKKMVREKIAKTSQSAELKKGRKSKAMVAAVAILLLVGSISGFGVAFPAYAKEVPVVGDIFRFLDGGRTGVYDLYQESALDIDMVKADNGIELTLNQGVYDGRTLALTYTIKTEEDLGESPRLDSDLHVRGVSGMSGSMQLKRINPGVYVGQSNYSFVSEEETREALSFRWHVAGITKDERAGQEIKTKACNLNYSVALKTLAYKVVTIEKNQARVQNVAVSVSRLSLTPINTILYYSEISPNNLSRAVQLNWQIKDDLGNVYEYEGNGGQGQVGDETTEMEYSITFKPLDPKAKTLLITPTLKLAPTQGGGVTIDETGKETQLKSEGLPEGVTAGEWTMKQIIVDLSAVK</sequence>
<accession>A0A1M6RRV4</accession>
<name>A0A1M6RRV4_9FIRM</name>
<evidence type="ECO:0000259" key="2">
    <source>
        <dbReference type="Pfam" id="PF13786"/>
    </source>
</evidence>
<protein>
    <recommendedName>
        <fullName evidence="6">DUF4179 domain-containing protein</fullName>
    </recommendedName>
</protein>
<dbReference type="OrthoDB" id="2541898at2"/>
<dbReference type="RefSeq" id="WP_072912760.1">
    <property type="nucleotide sequence ID" value="NZ_FRAR01000011.1"/>
</dbReference>
<keyword evidence="1" id="KW-1133">Transmembrane helix</keyword>
<organism evidence="4 5">
    <name type="scientific">Desulforamulus aeronauticus DSM 10349</name>
    <dbReference type="NCBI Taxonomy" id="1121421"/>
    <lineage>
        <taxon>Bacteria</taxon>
        <taxon>Bacillati</taxon>
        <taxon>Bacillota</taxon>
        <taxon>Clostridia</taxon>
        <taxon>Eubacteriales</taxon>
        <taxon>Peptococcaceae</taxon>
        <taxon>Desulforamulus</taxon>
    </lineage>
</organism>
<dbReference type="AlphaFoldDB" id="A0A1M6RRV4"/>
<evidence type="ECO:0000256" key="1">
    <source>
        <dbReference type="SAM" id="Phobius"/>
    </source>
</evidence>
<evidence type="ECO:0008006" key="6">
    <source>
        <dbReference type="Google" id="ProtNLM"/>
    </source>
</evidence>
<reference evidence="5" key="1">
    <citation type="submission" date="2016-11" db="EMBL/GenBank/DDBJ databases">
        <authorList>
            <person name="Varghese N."/>
            <person name="Submissions S."/>
        </authorList>
    </citation>
    <scope>NUCLEOTIDE SEQUENCE [LARGE SCALE GENOMIC DNA]</scope>
    <source>
        <strain evidence="5">DSM 10349</strain>
    </source>
</reference>
<feature type="domain" description="DUF5643" evidence="3">
    <location>
        <begin position="233"/>
        <end position="348"/>
    </location>
</feature>
<evidence type="ECO:0000313" key="5">
    <source>
        <dbReference type="Proteomes" id="UP000183997"/>
    </source>
</evidence>
<feature type="transmembrane region" description="Helical" evidence="1">
    <location>
        <begin position="56"/>
        <end position="79"/>
    </location>
</feature>
<evidence type="ECO:0000313" key="4">
    <source>
        <dbReference type="EMBL" id="SHK35078.1"/>
    </source>
</evidence>
<evidence type="ECO:0000259" key="3">
    <source>
        <dbReference type="Pfam" id="PF18705"/>
    </source>
</evidence>
<dbReference type="InterPro" id="IPR025436">
    <property type="entry name" value="DUF4179"/>
</dbReference>
<dbReference type="EMBL" id="FRAR01000011">
    <property type="protein sequence ID" value="SHK35078.1"/>
    <property type="molecule type" value="Genomic_DNA"/>
</dbReference>
<keyword evidence="5" id="KW-1185">Reference proteome</keyword>
<dbReference type="InterPro" id="IPR040680">
    <property type="entry name" value="DUF5643"/>
</dbReference>
<dbReference type="STRING" id="1121421.SAMN02745123_01583"/>
<dbReference type="Pfam" id="PF13786">
    <property type="entry name" value="DUF4179"/>
    <property type="match status" value="1"/>
</dbReference>
<proteinExistence type="predicted"/>
<gene>
    <name evidence="4" type="ORF">SAMN02745123_01583</name>
</gene>